<sequence length="148" mass="16119">MFIGQIAHLTGCTPKAIRLYEQMGLINEPQRSGRYRVYDAHHVQMVHLVRKAQAAGFKLAEMGPLIAAKRALRAFPLALANEAIDTKRLDVNARIRELQALDVQLAGLKCQMNELFGTPLTPAPHTVEAVACPDKQMPRARPAAGGGG</sequence>
<dbReference type="Pfam" id="PF13411">
    <property type="entry name" value="MerR_1"/>
    <property type="match status" value="1"/>
</dbReference>
<evidence type="ECO:0000256" key="3">
    <source>
        <dbReference type="ARBA" id="ARBA00023163"/>
    </source>
</evidence>
<dbReference type="SUPFAM" id="SSF46955">
    <property type="entry name" value="Putative DNA-binding domain"/>
    <property type="match status" value="1"/>
</dbReference>
<gene>
    <name evidence="5" type="ORF">ACR52_26850</name>
</gene>
<evidence type="ECO:0000313" key="6">
    <source>
        <dbReference type="Proteomes" id="UP000037551"/>
    </source>
</evidence>
<dbReference type="InterPro" id="IPR000551">
    <property type="entry name" value="MerR-type_HTH_dom"/>
</dbReference>
<dbReference type="GO" id="GO:0003677">
    <property type="term" value="F:DNA binding"/>
    <property type="evidence" value="ECO:0007669"/>
    <property type="project" value="UniProtKB-KW"/>
</dbReference>
<dbReference type="InterPro" id="IPR047057">
    <property type="entry name" value="MerR_fam"/>
</dbReference>
<dbReference type="Gene3D" id="1.10.1660.10">
    <property type="match status" value="1"/>
</dbReference>
<keyword evidence="6" id="KW-1185">Reference proteome</keyword>
<dbReference type="PANTHER" id="PTHR30204:SF94">
    <property type="entry name" value="HEAVY METAL-DEPENDENT TRANSCRIPTIONAL REGULATOR HI_0293-RELATED"/>
    <property type="match status" value="1"/>
</dbReference>
<dbReference type="OrthoDB" id="9808480at2"/>
<keyword evidence="1" id="KW-0805">Transcription regulation</keyword>
<protein>
    <submittedName>
        <fullName evidence="5">MerR family transcriptional regulator</fullName>
    </submittedName>
</protein>
<keyword evidence="3" id="KW-0804">Transcription</keyword>
<dbReference type="PANTHER" id="PTHR30204">
    <property type="entry name" value="REDOX-CYCLING DRUG-SENSING TRANSCRIPTIONAL ACTIVATOR SOXR"/>
    <property type="match status" value="1"/>
</dbReference>
<dbReference type="PROSITE" id="PS50937">
    <property type="entry name" value="HTH_MERR_2"/>
    <property type="match status" value="1"/>
</dbReference>
<proteinExistence type="predicted"/>
<evidence type="ECO:0000256" key="2">
    <source>
        <dbReference type="ARBA" id="ARBA00023125"/>
    </source>
</evidence>
<organism evidence="5 6">
    <name type="scientific">Pseudomonas fildesensis</name>
    <dbReference type="NCBI Taxonomy" id="1674920"/>
    <lineage>
        <taxon>Bacteria</taxon>
        <taxon>Pseudomonadati</taxon>
        <taxon>Pseudomonadota</taxon>
        <taxon>Gammaproteobacteria</taxon>
        <taxon>Pseudomonadales</taxon>
        <taxon>Pseudomonadaceae</taxon>
        <taxon>Pseudomonas</taxon>
    </lineage>
</organism>
<accession>A0A0J8FVZ6</accession>
<dbReference type="AlphaFoldDB" id="A0A0J8FVZ6"/>
<reference evidence="5 6" key="1">
    <citation type="submission" date="2015-06" db="EMBL/GenBank/DDBJ databases">
        <title>Draft genome sequence of an Antarctic Pseudomonas sp. strain KG01 with full potential for biotechnological applications.</title>
        <authorList>
            <person name="Pavlov M.S."/>
            <person name="Lira F."/>
            <person name="Martinez J.L."/>
            <person name="Marshall S.H."/>
        </authorList>
    </citation>
    <scope>NUCLEOTIDE SEQUENCE [LARGE SCALE GENOMIC DNA]</scope>
    <source>
        <strain evidence="5 6">KG01</strain>
    </source>
</reference>
<dbReference type="GO" id="GO:0003700">
    <property type="term" value="F:DNA-binding transcription factor activity"/>
    <property type="evidence" value="ECO:0007669"/>
    <property type="project" value="InterPro"/>
</dbReference>
<dbReference type="Proteomes" id="UP000037551">
    <property type="component" value="Unassembled WGS sequence"/>
</dbReference>
<dbReference type="STRING" id="1674920.ACR52_26850"/>
<evidence type="ECO:0000313" key="5">
    <source>
        <dbReference type="EMBL" id="KMT52473.1"/>
    </source>
</evidence>
<evidence type="ECO:0000256" key="1">
    <source>
        <dbReference type="ARBA" id="ARBA00023015"/>
    </source>
</evidence>
<dbReference type="InterPro" id="IPR009061">
    <property type="entry name" value="DNA-bd_dom_put_sf"/>
</dbReference>
<dbReference type="EMBL" id="LFMW01000026">
    <property type="protein sequence ID" value="KMT52473.1"/>
    <property type="molecule type" value="Genomic_DNA"/>
</dbReference>
<keyword evidence="2" id="KW-0238">DNA-binding</keyword>
<name>A0A0J8FVZ6_9PSED</name>
<dbReference type="PRINTS" id="PR00040">
    <property type="entry name" value="HTHMERR"/>
</dbReference>
<comment type="caution">
    <text evidence="5">The sequence shown here is derived from an EMBL/GenBank/DDBJ whole genome shotgun (WGS) entry which is preliminary data.</text>
</comment>
<dbReference type="SMART" id="SM00422">
    <property type="entry name" value="HTH_MERR"/>
    <property type="match status" value="1"/>
</dbReference>
<dbReference type="RefSeq" id="WP_048731133.1">
    <property type="nucleotide sequence ID" value="NZ_JBJGXJ010000004.1"/>
</dbReference>
<dbReference type="PROSITE" id="PS00552">
    <property type="entry name" value="HTH_MERR_1"/>
    <property type="match status" value="1"/>
</dbReference>
<evidence type="ECO:0000259" key="4">
    <source>
        <dbReference type="PROSITE" id="PS50937"/>
    </source>
</evidence>
<feature type="domain" description="HTH merR-type" evidence="4">
    <location>
        <begin position="1"/>
        <end position="68"/>
    </location>
</feature>